<dbReference type="InterPro" id="IPR050469">
    <property type="entry name" value="Diguanylate_Cyclase"/>
</dbReference>
<dbReference type="GO" id="GO:0052621">
    <property type="term" value="F:diguanylate cyclase activity"/>
    <property type="evidence" value="ECO:0007669"/>
    <property type="project" value="TreeGrafter"/>
</dbReference>
<dbReference type="InterPro" id="IPR043128">
    <property type="entry name" value="Rev_trsase/Diguanyl_cyclase"/>
</dbReference>
<dbReference type="InterPro" id="IPR029787">
    <property type="entry name" value="Nucleotide_cyclase"/>
</dbReference>
<dbReference type="OrthoDB" id="4525858at2759"/>
<evidence type="ECO:0000259" key="2">
    <source>
        <dbReference type="PROSITE" id="PS50887"/>
    </source>
</evidence>
<sequence length="110" mass="12719">MLRRVGNILNQSVSLPYTVSRIGGDEFVILMPGADEQNLQHTIDTINELLHIDNQFYSSLPISVAFGTATSCEHETIEDMIKRADHEMYANKQRYYEERSLLKMMTHRET</sequence>
<protein>
    <recommendedName>
        <fullName evidence="2">GGDEF domain-containing protein</fullName>
    </recommendedName>
</protein>
<dbReference type="PROSITE" id="PS50887">
    <property type="entry name" value="GGDEF"/>
    <property type="match status" value="1"/>
</dbReference>
<gene>
    <name evidence="3" type="ORF">GWI33_002953</name>
</gene>
<dbReference type="PANTHER" id="PTHR45138">
    <property type="entry name" value="REGULATORY COMPONENTS OF SENSORY TRANSDUCTION SYSTEM"/>
    <property type="match status" value="1"/>
</dbReference>
<dbReference type="NCBIfam" id="TIGR00254">
    <property type="entry name" value="GGDEF"/>
    <property type="match status" value="1"/>
</dbReference>
<comment type="caution">
    <text evidence="3">The sequence shown here is derived from an EMBL/GenBank/DDBJ whole genome shotgun (WGS) entry which is preliminary data.</text>
</comment>
<dbReference type="SUPFAM" id="SSF55073">
    <property type="entry name" value="Nucleotide cyclase"/>
    <property type="match status" value="1"/>
</dbReference>
<dbReference type="EMBL" id="JAACXV010000552">
    <property type="protein sequence ID" value="KAF7277632.1"/>
    <property type="molecule type" value="Genomic_DNA"/>
</dbReference>
<evidence type="ECO:0000256" key="1">
    <source>
        <dbReference type="ARBA" id="ARBA00023239"/>
    </source>
</evidence>
<dbReference type="PANTHER" id="PTHR45138:SF9">
    <property type="entry name" value="DIGUANYLATE CYCLASE DGCM-RELATED"/>
    <property type="match status" value="1"/>
</dbReference>
<dbReference type="Gene3D" id="3.30.70.270">
    <property type="match status" value="1"/>
</dbReference>
<reference evidence="3" key="1">
    <citation type="submission" date="2020-08" db="EMBL/GenBank/DDBJ databases">
        <title>Genome sequencing and assembly of the red palm weevil Rhynchophorus ferrugineus.</title>
        <authorList>
            <person name="Dias G.B."/>
            <person name="Bergman C.M."/>
            <person name="Manee M."/>
        </authorList>
    </citation>
    <scope>NUCLEOTIDE SEQUENCE</scope>
    <source>
        <strain evidence="3">AA-2017</strain>
        <tissue evidence="3">Whole larva</tissue>
    </source>
</reference>
<evidence type="ECO:0000313" key="3">
    <source>
        <dbReference type="EMBL" id="KAF7277632.1"/>
    </source>
</evidence>
<name>A0A834IPF6_RHYFE</name>
<organism evidence="3 4">
    <name type="scientific">Rhynchophorus ferrugineus</name>
    <name type="common">Red palm weevil</name>
    <name type="synonym">Curculio ferrugineus</name>
    <dbReference type="NCBI Taxonomy" id="354439"/>
    <lineage>
        <taxon>Eukaryota</taxon>
        <taxon>Metazoa</taxon>
        <taxon>Ecdysozoa</taxon>
        <taxon>Arthropoda</taxon>
        <taxon>Hexapoda</taxon>
        <taxon>Insecta</taxon>
        <taxon>Pterygota</taxon>
        <taxon>Neoptera</taxon>
        <taxon>Endopterygota</taxon>
        <taxon>Coleoptera</taxon>
        <taxon>Polyphaga</taxon>
        <taxon>Cucujiformia</taxon>
        <taxon>Curculionidae</taxon>
        <taxon>Dryophthorinae</taxon>
        <taxon>Rhynchophorus</taxon>
    </lineage>
</organism>
<proteinExistence type="predicted"/>
<dbReference type="Pfam" id="PF00990">
    <property type="entry name" value="GGDEF"/>
    <property type="match status" value="1"/>
</dbReference>
<dbReference type="GO" id="GO:0016829">
    <property type="term" value="F:lyase activity"/>
    <property type="evidence" value="ECO:0007669"/>
    <property type="project" value="UniProtKB-KW"/>
</dbReference>
<dbReference type="InterPro" id="IPR000160">
    <property type="entry name" value="GGDEF_dom"/>
</dbReference>
<dbReference type="Proteomes" id="UP000625711">
    <property type="component" value="Unassembled WGS sequence"/>
</dbReference>
<accession>A0A834IPF6</accession>
<evidence type="ECO:0000313" key="4">
    <source>
        <dbReference type="Proteomes" id="UP000625711"/>
    </source>
</evidence>
<keyword evidence="4" id="KW-1185">Reference proteome</keyword>
<feature type="domain" description="GGDEF" evidence="2">
    <location>
        <begin position="1"/>
        <end position="107"/>
    </location>
</feature>
<keyword evidence="1" id="KW-0456">Lyase</keyword>
<dbReference type="AlphaFoldDB" id="A0A834IPF6"/>